<evidence type="ECO:0000256" key="1">
    <source>
        <dbReference type="SAM" id="MobiDB-lite"/>
    </source>
</evidence>
<organism evidence="3 4">
    <name type="scientific">Zymoseptoria brevis</name>
    <dbReference type="NCBI Taxonomy" id="1047168"/>
    <lineage>
        <taxon>Eukaryota</taxon>
        <taxon>Fungi</taxon>
        <taxon>Dikarya</taxon>
        <taxon>Ascomycota</taxon>
        <taxon>Pezizomycotina</taxon>
        <taxon>Dothideomycetes</taxon>
        <taxon>Dothideomycetidae</taxon>
        <taxon>Mycosphaerellales</taxon>
        <taxon>Mycosphaerellaceae</taxon>
        <taxon>Zymoseptoria</taxon>
    </lineage>
</organism>
<feature type="domain" description="A to I editase" evidence="2">
    <location>
        <begin position="58"/>
        <end position="439"/>
    </location>
</feature>
<dbReference type="PANTHER" id="PTHR47803">
    <property type="entry name" value="TRNA-SPECIFIC ADENOSINE DEAMINASE 1"/>
    <property type="match status" value="1"/>
</dbReference>
<evidence type="ECO:0000313" key="4">
    <source>
        <dbReference type="Proteomes" id="UP000033647"/>
    </source>
</evidence>
<feature type="compositionally biased region" description="Low complexity" evidence="1">
    <location>
        <begin position="192"/>
        <end position="203"/>
    </location>
</feature>
<gene>
    <name evidence="3" type="ORF">TI39_contig850g00015</name>
</gene>
<keyword evidence="4" id="KW-1185">Reference proteome</keyword>
<dbReference type="Proteomes" id="UP000033647">
    <property type="component" value="Unassembled WGS sequence"/>
</dbReference>
<name>A0A0F4GII7_9PEZI</name>
<dbReference type="GO" id="GO:0003723">
    <property type="term" value="F:RNA binding"/>
    <property type="evidence" value="ECO:0007669"/>
    <property type="project" value="InterPro"/>
</dbReference>
<sequence length="450" mass="49949">MTIPGPDEVAACVLDTFAALPQKYKPRLLANGQSEWVPLAGIVLSRDHGPPPHLLCAALATGMKCLPHSKLPFVKGNVLHDWHAEVLALRAFNRFLIDECAELVRQGRERESKWVEWTMQEQASDQSTSSKEQDETRYTEQDGGHAQRYTPPFTFRPDVKIHMYCSETPCGDASMELTMAEQEDATPWSAVTASNNSSSNPATTSPPTPTPGLLGRGHFDRLGLVRRKPSRPDAPPTLSKSCSDKLALKQCTGLLSGPTSLLLDPGSVYLDTLILPESQYVQKAAERAFGREGRMQELGQEDIQARWRRDGGFAFRPFEVKTTKREFEFSRRSPATAARGGSQVSSNLSAMYTPGSREILINGVLQGRKQLDPRAASCVSRRMVWKSVLDVAMLAGISLFTEALRKKRTYAEMKGCNVLEGRARVKKDVKEMALKGWVRNEGDEAWELDE</sequence>
<comment type="caution">
    <text evidence="3">The sequence shown here is derived from an EMBL/GenBank/DDBJ whole genome shotgun (WGS) entry which is preliminary data.</text>
</comment>
<dbReference type="Pfam" id="PF02137">
    <property type="entry name" value="A_deamin"/>
    <property type="match status" value="2"/>
</dbReference>
<proteinExistence type="predicted"/>
<dbReference type="InterPro" id="IPR002466">
    <property type="entry name" value="A_deamin"/>
</dbReference>
<evidence type="ECO:0000313" key="3">
    <source>
        <dbReference type="EMBL" id="KJX95980.1"/>
    </source>
</evidence>
<protein>
    <submittedName>
        <fullName evidence="3">Trna-specific adenosine deaminase like protein</fullName>
    </submittedName>
</protein>
<dbReference type="InterPro" id="IPR042935">
    <property type="entry name" value="Tad1"/>
</dbReference>
<dbReference type="STRING" id="1047168.A0A0F4GII7"/>
<accession>A0A0F4GII7</accession>
<dbReference type="OrthoDB" id="10268011at2759"/>
<feature type="region of interest" description="Disordered" evidence="1">
    <location>
        <begin position="117"/>
        <end position="152"/>
    </location>
</feature>
<feature type="compositionally biased region" description="Basic and acidic residues" evidence="1">
    <location>
        <begin position="131"/>
        <end position="145"/>
    </location>
</feature>
<dbReference type="SMR" id="A0A0F4GII7"/>
<dbReference type="AlphaFoldDB" id="A0A0F4GII7"/>
<feature type="compositionally biased region" description="Polar residues" evidence="1">
    <location>
        <begin position="119"/>
        <end position="130"/>
    </location>
</feature>
<dbReference type="PANTHER" id="PTHR47803:SF1">
    <property type="entry name" value="TRNA-SPECIFIC ADENOSINE DEAMINASE 1"/>
    <property type="match status" value="1"/>
</dbReference>
<dbReference type="PROSITE" id="PS50141">
    <property type="entry name" value="A_DEAMIN_EDITASE"/>
    <property type="match status" value="1"/>
</dbReference>
<dbReference type="GO" id="GO:0043829">
    <property type="term" value="F:tRNA-specific adenosine-37 deaminase activity"/>
    <property type="evidence" value="ECO:0007669"/>
    <property type="project" value="TreeGrafter"/>
</dbReference>
<feature type="region of interest" description="Disordered" evidence="1">
    <location>
        <begin position="182"/>
        <end position="217"/>
    </location>
</feature>
<evidence type="ECO:0000259" key="2">
    <source>
        <dbReference type="PROSITE" id="PS50141"/>
    </source>
</evidence>
<dbReference type="SMART" id="SM00552">
    <property type="entry name" value="ADEAMc"/>
    <property type="match status" value="1"/>
</dbReference>
<dbReference type="EMBL" id="LAFY01000842">
    <property type="protein sequence ID" value="KJX95980.1"/>
    <property type="molecule type" value="Genomic_DNA"/>
</dbReference>
<dbReference type="GO" id="GO:0002100">
    <property type="term" value="P:tRNA wobble adenosine to inosine editing"/>
    <property type="evidence" value="ECO:0007669"/>
    <property type="project" value="InterPro"/>
</dbReference>
<reference evidence="3 4" key="1">
    <citation type="submission" date="2015-03" db="EMBL/GenBank/DDBJ databases">
        <title>RNA-seq based gene annotation and comparative genomics of four Zymoseptoria species reveal species-specific pathogenicity related genes and transposable element activity.</title>
        <authorList>
            <person name="Grandaubert J."/>
            <person name="Bhattacharyya A."/>
            <person name="Stukenbrock E.H."/>
        </authorList>
    </citation>
    <scope>NUCLEOTIDE SEQUENCE [LARGE SCALE GENOMIC DNA]</scope>
    <source>
        <strain evidence="3 4">Zb18110</strain>
    </source>
</reference>